<dbReference type="PANTHER" id="PTHR14534">
    <property type="entry name" value="VACUOLAR IMPORT AND DEGRADATION PROTEIN 24"/>
    <property type="match status" value="1"/>
</dbReference>
<sequence>MPSGPIPNSNPIHPSPRLDPTPIHNQGQNKVCSDCQRHLPPDQGFLHDSGGDGHPEDTVILCANCRQTHLSQTHSHDRRGHHIFSQPPGIGVALGALPDGGATRAADADRDSSSRDYSASYLAQVDSLTLLHPGQSLSESQAPTNTTSRRQQVAAPRPPLITSAPPPSSAVRRALSEPLKPVLAGQQVPSSGRRVTSPTSSPTRPSPPSSPTEKQRPQAPDPFVDITRIRTRSRGVDCLYPGSRFTGTQKSGRSSYDVTVVIVNVDFASSFLCGYLQIKGLTDDWPELTTYFDAEIIGPRHGFITQDWGATEADDIGHWSRFPPFNAVRNELQGSNYRMKDYPDSRCVFMRWKERFLVPDYRVRDINGASFAGFYYVCVDFDPSSRHGSGSTPVSPNTSSEERHSLPPESVLKREREDHRSGSTATMKGYYFHQSSEPFQELSLHHERELARGSFEFR</sequence>
<feature type="region of interest" description="Disordered" evidence="2">
    <location>
        <begin position="1"/>
        <end position="31"/>
    </location>
</feature>
<dbReference type="OrthoDB" id="62at2759"/>
<evidence type="ECO:0000313" key="3">
    <source>
        <dbReference type="EMBL" id="KZS91053.1"/>
    </source>
</evidence>
<dbReference type="GO" id="GO:0005773">
    <property type="term" value="C:vacuole"/>
    <property type="evidence" value="ECO:0007669"/>
    <property type="project" value="GOC"/>
</dbReference>
<evidence type="ECO:0000256" key="1">
    <source>
        <dbReference type="ARBA" id="ARBA00061469"/>
    </source>
</evidence>
<dbReference type="EMBL" id="KV419417">
    <property type="protein sequence ID" value="KZS91053.1"/>
    <property type="molecule type" value="Genomic_DNA"/>
</dbReference>
<dbReference type="GO" id="GO:0045721">
    <property type="term" value="P:negative regulation of gluconeogenesis"/>
    <property type="evidence" value="ECO:0007669"/>
    <property type="project" value="TreeGrafter"/>
</dbReference>
<evidence type="ECO:0000313" key="4">
    <source>
        <dbReference type="Proteomes" id="UP000076722"/>
    </source>
</evidence>
<feature type="region of interest" description="Disordered" evidence="2">
    <location>
        <begin position="72"/>
        <end position="114"/>
    </location>
</feature>
<feature type="compositionally biased region" description="Pro residues" evidence="2">
    <location>
        <begin position="156"/>
        <end position="168"/>
    </location>
</feature>
<organism evidence="3 4">
    <name type="scientific">Sistotremastrum niveocremeum HHB9708</name>
    <dbReference type="NCBI Taxonomy" id="1314777"/>
    <lineage>
        <taxon>Eukaryota</taxon>
        <taxon>Fungi</taxon>
        <taxon>Dikarya</taxon>
        <taxon>Basidiomycota</taxon>
        <taxon>Agaricomycotina</taxon>
        <taxon>Agaricomycetes</taxon>
        <taxon>Sistotremastrales</taxon>
        <taxon>Sistotremastraceae</taxon>
        <taxon>Sertulicium</taxon>
        <taxon>Sertulicium niveocremeum</taxon>
    </lineage>
</organism>
<feature type="compositionally biased region" description="Low complexity" evidence="2">
    <location>
        <begin position="189"/>
        <end position="203"/>
    </location>
</feature>
<dbReference type="GO" id="GO:0034657">
    <property type="term" value="C:GID complex"/>
    <property type="evidence" value="ECO:0007669"/>
    <property type="project" value="TreeGrafter"/>
</dbReference>
<protein>
    <recommendedName>
        <fullName evidence="5">Vacuolar import and degradation protein</fullName>
    </recommendedName>
</protein>
<dbReference type="Pfam" id="PF09783">
    <property type="entry name" value="Vac_ImportDeg"/>
    <property type="match status" value="1"/>
</dbReference>
<dbReference type="GO" id="GO:0006623">
    <property type="term" value="P:protein targeting to vacuole"/>
    <property type="evidence" value="ECO:0007669"/>
    <property type="project" value="TreeGrafter"/>
</dbReference>
<evidence type="ECO:0000256" key="2">
    <source>
        <dbReference type="SAM" id="MobiDB-lite"/>
    </source>
</evidence>
<dbReference type="PANTHER" id="PTHR14534:SF3">
    <property type="entry name" value="GID COMPLEX SUBUNIT 4 HOMOLOG"/>
    <property type="match status" value="1"/>
</dbReference>
<comment type="similarity">
    <text evidence="1">Belongs to the GID4/VID24 family.</text>
</comment>
<dbReference type="GO" id="GO:0043161">
    <property type="term" value="P:proteasome-mediated ubiquitin-dependent protein catabolic process"/>
    <property type="evidence" value="ECO:0007669"/>
    <property type="project" value="TreeGrafter"/>
</dbReference>
<feature type="compositionally biased region" description="Polar residues" evidence="2">
    <location>
        <begin position="135"/>
        <end position="151"/>
    </location>
</feature>
<gene>
    <name evidence="3" type="ORF">SISNIDRAFT_457023</name>
</gene>
<dbReference type="InterPro" id="IPR018618">
    <property type="entry name" value="GID4/10-like"/>
</dbReference>
<accession>A0A164S0N7</accession>
<keyword evidence="4" id="KW-1185">Reference proteome</keyword>
<name>A0A164S0N7_9AGAM</name>
<proteinExistence type="inferred from homology"/>
<dbReference type="Proteomes" id="UP000076722">
    <property type="component" value="Unassembled WGS sequence"/>
</dbReference>
<feature type="compositionally biased region" description="Basic and acidic residues" evidence="2">
    <location>
        <begin position="400"/>
        <end position="421"/>
    </location>
</feature>
<dbReference type="STRING" id="1314777.A0A164S0N7"/>
<feature type="region of interest" description="Disordered" evidence="2">
    <location>
        <begin position="387"/>
        <end position="427"/>
    </location>
</feature>
<dbReference type="GO" id="GO:0007039">
    <property type="term" value="P:protein catabolic process in the vacuole"/>
    <property type="evidence" value="ECO:0007669"/>
    <property type="project" value="TreeGrafter"/>
</dbReference>
<feature type="compositionally biased region" description="Low complexity" evidence="2">
    <location>
        <begin position="1"/>
        <end position="12"/>
    </location>
</feature>
<reference evidence="3 4" key="1">
    <citation type="journal article" date="2016" name="Mol. Biol. Evol.">
        <title>Comparative Genomics of Early-Diverging Mushroom-Forming Fungi Provides Insights into the Origins of Lignocellulose Decay Capabilities.</title>
        <authorList>
            <person name="Nagy L.G."/>
            <person name="Riley R."/>
            <person name="Tritt A."/>
            <person name="Adam C."/>
            <person name="Daum C."/>
            <person name="Floudas D."/>
            <person name="Sun H."/>
            <person name="Yadav J.S."/>
            <person name="Pangilinan J."/>
            <person name="Larsson K.H."/>
            <person name="Matsuura K."/>
            <person name="Barry K."/>
            <person name="Labutti K."/>
            <person name="Kuo R."/>
            <person name="Ohm R.A."/>
            <person name="Bhattacharya S.S."/>
            <person name="Shirouzu T."/>
            <person name="Yoshinaga Y."/>
            <person name="Martin F.M."/>
            <person name="Grigoriev I.V."/>
            <person name="Hibbett D.S."/>
        </authorList>
    </citation>
    <scope>NUCLEOTIDE SEQUENCE [LARGE SCALE GENOMIC DNA]</scope>
    <source>
        <strain evidence="3 4">HHB9708</strain>
    </source>
</reference>
<dbReference type="AlphaFoldDB" id="A0A164S0N7"/>
<feature type="region of interest" description="Disordered" evidence="2">
    <location>
        <begin position="135"/>
        <end position="223"/>
    </location>
</feature>
<evidence type="ECO:0008006" key="5">
    <source>
        <dbReference type="Google" id="ProtNLM"/>
    </source>
</evidence>
<feature type="compositionally biased region" description="Polar residues" evidence="2">
    <location>
        <begin position="387"/>
        <end position="399"/>
    </location>
</feature>